<dbReference type="GO" id="GO:0005768">
    <property type="term" value="C:endosome"/>
    <property type="evidence" value="ECO:0007669"/>
    <property type="project" value="TreeGrafter"/>
</dbReference>
<dbReference type="PIRSF" id="PIRSF007860">
    <property type="entry name" value="VPS11"/>
    <property type="match status" value="1"/>
</dbReference>
<evidence type="ECO:0000256" key="9">
    <source>
        <dbReference type="PIRNR" id="PIRNR007860"/>
    </source>
</evidence>
<dbReference type="GO" id="GO:0007032">
    <property type="term" value="P:endosome organization"/>
    <property type="evidence" value="ECO:0007669"/>
    <property type="project" value="TreeGrafter"/>
</dbReference>
<evidence type="ECO:0000313" key="14">
    <source>
        <dbReference type="Proteomes" id="UP001344447"/>
    </source>
</evidence>
<evidence type="ECO:0000256" key="2">
    <source>
        <dbReference type="ARBA" id="ARBA00022448"/>
    </source>
</evidence>
<dbReference type="InterPro" id="IPR057307">
    <property type="entry name" value="PEP5_VPS11_N"/>
</dbReference>
<dbReference type="PROSITE" id="PS50236">
    <property type="entry name" value="CHCR"/>
    <property type="match status" value="2"/>
</dbReference>
<evidence type="ECO:0000256" key="7">
    <source>
        <dbReference type="ARBA" id="ARBA00023136"/>
    </source>
</evidence>
<dbReference type="Pfam" id="PF12451">
    <property type="entry name" value="VPS11_C"/>
    <property type="match status" value="1"/>
</dbReference>
<dbReference type="InterPro" id="IPR016528">
    <property type="entry name" value="VPS11"/>
</dbReference>
<dbReference type="InterPro" id="IPR011990">
    <property type="entry name" value="TPR-like_helical_dom_sf"/>
</dbReference>
<comment type="similarity">
    <text evidence="1 9">Belongs to the VPS11 family.</text>
</comment>
<keyword evidence="7 9" id="KW-0472">Membrane</keyword>
<dbReference type="Pfam" id="PF23341">
    <property type="entry name" value="PEP5_VPS11_N"/>
    <property type="match status" value="1"/>
</dbReference>
<dbReference type="AlphaFoldDB" id="A0AAN7UJY2"/>
<evidence type="ECO:0000256" key="11">
    <source>
        <dbReference type="PROSITE-ProRule" id="PRU01006"/>
    </source>
</evidence>
<dbReference type="InterPro" id="IPR013083">
    <property type="entry name" value="Znf_RING/FYVE/PHD"/>
</dbReference>
<dbReference type="GO" id="GO:0048284">
    <property type="term" value="P:organelle fusion"/>
    <property type="evidence" value="ECO:0007669"/>
    <property type="project" value="TreeGrafter"/>
</dbReference>
<keyword evidence="4 10" id="KW-0863">Zinc-finger</keyword>
<dbReference type="InterPro" id="IPR057308">
    <property type="entry name" value="CHCR_PEP5_VPS11"/>
</dbReference>
<dbReference type="GO" id="GO:0006886">
    <property type="term" value="P:intracellular protein transport"/>
    <property type="evidence" value="ECO:0007669"/>
    <property type="project" value="UniProtKB-UniRule"/>
</dbReference>
<proteinExistence type="inferred from homology"/>
<dbReference type="InterPro" id="IPR016024">
    <property type="entry name" value="ARM-type_fold"/>
</dbReference>
<dbReference type="GO" id="GO:0008270">
    <property type="term" value="F:zinc ion binding"/>
    <property type="evidence" value="ECO:0007669"/>
    <property type="project" value="UniProtKB-KW"/>
</dbReference>
<name>A0AAN7UJY2_9MYCE</name>
<dbReference type="InterPro" id="IPR000547">
    <property type="entry name" value="Clathrin_H-chain/VPS_repeat"/>
</dbReference>
<feature type="repeat" description="CHCR" evidence="11">
    <location>
        <begin position="607"/>
        <end position="761"/>
    </location>
</feature>
<dbReference type="SUPFAM" id="SSF50978">
    <property type="entry name" value="WD40 repeat-like"/>
    <property type="match status" value="1"/>
</dbReference>
<evidence type="ECO:0000256" key="10">
    <source>
        <dbReference type="PROSITE-ProRule" id="PRU00175"/>
    </source>
</evidence>
<evidence type="ECO:0000256" key="8">
    <source>
        <dbReference type="ARBA" id="ARBA00029433"/>
    </source>
</evidence>
<dbReference type="InterPro" id="IPR024763">
    <property type="entry name" value="VPS11_C"/>
</dbReference>
<evidence type="ECO:0000259" key="12">
    <source>
        <dbReference type="PROSITE" id="PS50089"/>
    </source>
</evidence>
<reference evidence="13 14" key="1">
    <citation type="submission" date="2023-11" db="EMBL/GenBank/DDBJ databases">
        <title>Dfirmibasis_genome.</title>
        <authorList>
            <person name="Edelbroek B."/>
            <person name="Kjellin J."/>
            <person name="Jerlstrom-Hultqvist J."/>
            <person name="Soderbom F."/>
        </authorList>
    </citation>
    <scope>NUCLEOTIDE SEQUENCE [LARGE SCALE GENOMIC DNA]</scope>
    <source>
        <strain evidence="13 14">TNS-C-14</strain>
    </source>
</reference>
<keyword evidence="14" id="KW-1185">Reference proteome</keyword>
<dbReference type="PANTHER" id="PTHR23323">
    <property type="entry name" value="VACUOLAR PROTEIN SORTING-ASSOCIATED PROTEIN"/>
    <property type="match status" value="1"/>
</dbReference>
<dbReference type="GO" id="GO:0030897">
    <property type="term" value="C:HOPS complex"/>
    <property type="evidence" value="ECO:0007669"/>
    <property type="project" value="TreeGrafter"/>
</dbReference>
<accession>A0AAN7UJY2</accession>
<dbReference type="Pfam" id="PF23356">
    <property type="entry name" value="TPR_PEP5_VPS11"/>
    <property type="match status" value="2"/>
</dbReference>
<evidence type="ECO:0000256" key="5">
    <source>
        <dbReference type="ARBA" id="ARBA00022833"/>
    </source>
</evidence>
<dbReference type="EMBL" id="JAVFKY010000001">
    <property type="protein sequence ID" value="KAK5583188.1"/>
    <property type="molecule type" value="Genomic_DNA"/>
</dbReference>
<sequence>MNNWKRFTFFDIETVKQVEKEDVSSLQKLSITCTTSGRGSLIIGDAEGFINFVDREFGISSFQAYQQSVSLIYQLKERNFLSSVGHDDIGGAAILKIWNLDKTDKNEQPICVRAIKLEKSVTVTCFTLLEDLSQIIVGLANGEIILIRADIFRDKIIKQKIIRAPNDSPVTGMGFFPTKNQQQGPVLFVVTTTHVITYHTAHKDQETIIDEEGCDIGSFLMSDDGSPIIARSDAIYFYNVDGRGPCFGFTGVKTKVLWFRSYLVVIGYDTNNTNALFPGAVVGQNSIGGVGIGGNIGSPSVIQNTKNNVLNIYDLKNKYIGFTEKFDTVSHICSEWGSIFIFGADGKVFQLEEKDTQTKLETLFKKHSYQVAIDLAKSQHYDNSAIADVYREYGDRLYAKGDYDGAINQYLCTIGQLEPSYVIRKFLDAQRIHNLTSYIQALHEKNLATANHTTLLLNCYTKLKDVKKLDHFIMTDNGTFDVETAIKVCRQGGYFDRALFLASKHSRHDWYLKILLEDLNEYRKALDYIQTLDWEEADKNLKKYGKQLVSEIPEETTGVLMKLCTNYQPVQAFDSLTALNLNGLSISNNQSTTTTMNNNNLNNNNNNNGLKQKSAPEEFIHIFVSQADWLVKFLEYMVQQGSNESSLIYNTLLELYLRDDVNQSDEERLKRKEKAYEFLTNPKSKFDQDHALILVQVHNWKKGVLYLYEKLELFNEIIEYHMENNDYDGLIKACKRYGVKDPNLWVRALSFFSTNKQDCQDEIIEVLANIDKENLIPPLLVIQILSQNKNTTLAVIKDYISRRLSQETQQIDKDYTQIRQYADETEKMRHEINELRTNSKIFQQTKCIACLLALDLPSVHFLCQHSFHQRCLGENERECPSCAGANKRIQEIKRSQADSANQHDQFFKLLRSSPDGFTTVSEYFGRGILN</sequence>
<protein>
    <recommendedName>
        <fullName evidence="9">Vacuolar protein sorting-associated protein 11 homolog</fullName>
    </recommendedName>
</protein>
<evidence type="ECO:0000256" key="1">
    <source>
        <dbReference type="ARBA" id="ARBA00007070"/>
    </source>
</evidence>
<dbReference type="Proteomes" id="UP001344447">
    <property type="component" value="Unassembled WGS sequence"/>
</dbReference>
<keyword evidence="3" id="KW-0479">Metal-binding</keyword>
<dbReference type="GO" id="GO:0007033">
    <property type="term" value="P:vacuole organization"/>
    <property type="evidence" value="ECO:0007669"/>
    <property type="project" value="TreeGrafter"/>
</dbReference>
<dbReference type="PANTHER" id="PTHR23323:SF24">
    <property type="entry name" value="VACUOLAR PROTEIN SORTING-ASSOCIATED PROTEIN 11 HOMOLOG"/>
    <property type="match status" value="1"/>
</dbReference>
<gene>
    <name evidence="13" type="ORF">RB653_004779</name>
</gene>
<dbReference type="Gene3D" id="1.25.40.10">
    <property type="entry name" value="Tetratricopeptide repeat domain"/>
    <property type="match status" value="1"/>
</dbReference>
<evidence type="ECO:0000256" key="4">
    <source>
        <dbReference type="ARBA" id="ARBA00022771"/>
    </source>
</evidence>
<dbReference type="SUPFAM" id="SSF57850">
    <property type="entry name" value="RING/U-box"/>
    <property type="match status" value="1"/>
</dbReference>
<organism evidence="13 14">
    <name type="scientific">Dictyostelium firmibasis</name>
    <dbReference type="NCBI Taxonomy" id="79012"/>
    <lineage>
        <taxon>Eukaryota</taxon>
        <taxon>Amoebozoa</taxon>
        <taxon>Evosea</taxon>
        <taxon>Eumycetozoa</taxon>
        <taxon>Dictyostelia</taxon>
        <taxon>Dictyosteliales</taxon>
        <taxon>Dictyosteliaceae</taxon>
        <taxon>Dictyostelium</taxon>
    </lineage>
</organism>
<dbReference type="InterPro" id="IPR036322">
    <property type="entry name" value="WD40_repeat_dom_sf"/>
</dbReference>
<keyword evidence="5" id="KW-0862">Zinc</keyword>
<feature type="domain" description="RING-type" evidence="12">
    <location>
        <begin position="847"/>
        <end position="882"/>
    </location>
</feature>
<dbReference type="GO" id="GO:0030674">
    <property type="term" value="F:protein-macromolecule adaptor activity"/>
    <property type="evidence" value="ECO:0007669"/>
    <property type="project" value="TreeGrafter"/>
</dbReference>
<keyword evidence="6" id="KW-0653">Protein transport</keyword>
<dbReference type="GO" id="GO:0006904">
    <property type="term" value="P:vesicle docking involved in exocytosis"/>
    <property type="evidence" value="ECO:0007669"/>
    <property type="project" value="TreeGrafter"/>
</dbReference>
<evidence type="ECO:0000313" key="13">
    <source>
        <dbReference type="EMBL" id="KAK5583188.1"/>
    </source>
</evidence>
<keyword evidence="2" id="KW-0813">Transport</keyword>
<comment type="caution">
    <text evidence="13">The sequence shown here is derived from an EMBL/GenBank/DDBJ whole genome shotgun (WGS) entry which is preliminary data.</text>
</comment>
<dbReference type="InterPro" id="IPR001841">
    <property type="entry name" value="Znf_RING"/>
</dbReference>
<evidence type="ECO:0000256" key="6">
    <source>
        <dbReference type="ARBA" id="ARBA00022927"/>
    </source>
</evidence>
<dbReference type="PROSITE" id="PS50089">
    <property type="entry name" value="ZF_RING_2"/>
    <property type="match status" value="1"/>
</dbReference>
<comment type="subcellular location">
    <subcellularLocation>
        <location evidence="8">Endomembrane system</location>
        <topology evidence="8">Peripheral membrane protein</topology>
        <orientation evidence="8">Cytoplasmic side</orientation>
    </subcellularLocation>
</comment>
<dbReference type="CDD" id="cd16688">
    <property type="entry name" value="RING-H2_Vps11"/>
    <property type="match status" value="1"/>
</dbReference>
<dbReference type="Gene3D" id="3.30.40.10">
    <property type="entry name" value="Zinc/RING finger domain, C3HC4 (zinc finger)"/>
    <property type="match status" value="1"/>
</dbReference>
<feature type="repeat" description="CHCR" evidence="11">
    <location>
        <begin position="410"/>
        <end position="557"/>
    </location>
</feature>
<evidence type="ECO:0000256" key="3">
    <source>
        <dbReference type="ARBA" id="ARBA00022723"/>
    </source>
</evidence>
<dbReference type="SUPFAM" id="SSF48371">
    <property type="entry name" value="ARM repeat"/>
    <property type="match status" value="1"/>
</dbReference>